<dbReference type="PRINTS" id="PR00335">
    <property type="entry name" value="KUPTAKETRKA"/>
</dbReference>
<dbReference type="Gene3D" id="3.40.50.720">
    <property type="entry name" value="NAD(P)-binding Rossmann-like Domain"/>
    <property type="match status" value="2"/>
</dbReference>
<accession>A0ABT5M753</accession>
<dbReference type="RefSeq" id="WP_273580981.1">
    <property type="nucleotide sequence ID" value="NZ_JAQRFO010000056.1"/>
</dbReference>
<dbReference type="NCBIfam" id="NF007031">
    <property type="entry name" value="PRK09496.1-2"/>
    <property type="match status" value="1"/>
</dbReference>
<keyword evidence="2" id="KW-0813">Transport</keyword>
<dbReference type="InterPro" id="IPR050721">
    <property type="entry name" value="Trk_Ktr_HKT_K-transport"/>
</dbReference>
<dbReference type="Pfam" id="PF02080">
    <property type="entry name" value="TrkA_C"/>
    <property type="match status" value="2"/>
</dbReference>
<keyword evidence="3" id="KW-0633">Potassium transport</keyword>
<dbReference type="InterPro" id="IPR036291">
    <property type="entry name" value="NAD(P)-bd_dom_sf"/>
</dbReference>
<dbReference type="InterPro" id="IPR006036">
    <property type="entry name" value="K_uptake_TrkA"/>
</dbReference>
<evidence type="ECO:0000256" key="3">
    <source>
        <dbReference type="ARBA" id="ARBA00022538"/>
    </source>
</evidence>
<feature type="domain" description="RCK C-terminal" evidence="8">
    <location>
        <begin position="143"/>
        <end position="227"/>
    </location>
</feature>
<dbReference type="PROSITE" id="PS51201">
    <property type="entry name" value="RCK_N"/>
    <property type="match status" value="2"/>
</dbReference>
<comment type="caution">
    <text evidence="9">The sequence shown here is derived from an EMBL/GenBank/DDBJ whole genome shotgun (WGS) entry which is preliminary data.</text>
</comment>
<keyword evidence="6" id="KW-0406">Ion transport</keyword>
<keyword evidence="10" id="KW-1185">Reference proteome</keyword>
<keyword evidence="4" id="KW-0630">Potassium</keyword>
<dbReference type="SUPFAM" id="SSF51735">
    <property type="entry name" value="NAD(P)-binding Rossmann-fold domains"/>
    <property type="match status" value="2"/>
</dbReference>
<dbReference type="EMBL" id="JAQRFO010000056">
    <property type="protein sequence ID" value="MDC9623528.1"/>
    <property type="molecule type" value="Genomic_DNA"/>
</dbReference>
<feature type="domain" description="RCK N-terminal" evidence="7">
    <location>
        <begin position="1"/>
        <end position="118"/>
    </location>
</feature>
<reference evidence="9 10" key="1">
    <citation type="submission" date="2023-02" db="EMBL/GenBank/DDBJ databases">
        <title>Entomopathogenic bacteria.</title>
        <authorList>
            <person name="Machado R.A."/>
        </authorList>
    </citation>
    <scope>NUCLEOTIDE SEQUENCE [LARGE SCALE GENOMIC DNA]</scope>
    <source>
        <strain evidence="9 10">XENO-7</strain>
    </source>
</reference>
<name>A0ABT5M753_9GAMM</name>
<feature type="domain" description="RCK C-terminal" evidence="8">
    <location>
        <begin position="368"/>
        <end position="453"/>
    </location>
</feature>
<evidence type="ECO:0000259" key="8">
    <source>
        <dbReference type="PROSITE" id="PS51202"/>
    </source>
</evidence>
<dbReference type="NCBIfam" id="NF007039">
    <property type="entry name" value="PRK09496.3-2"/>
    <property type="match status" value="1"/>
</dbReference>
<protein>
    <recommendedName>
        <fullName evidence="1">Trk system potassium uptake protein TrkA</fullName>
    </recommendedName>
</protein>
<dbReference type="NCBIfam" id="NF007032">
    <property type="entry name" value="PRK09496.1-4"/>
    <property type="match status" value="1"/>
</dbReference>
<dbReference type="NCBIfam" id="NF007030">
    <property type="entry name" value="PRK09496.1-1"/>
    <property type="match status" value="1"/>
</dbReference>
<dbReference type="PANTHER" id="PTHR43833:SF5">
    <property type="entry name" value="TRK SYSTEM POTASSIUM UPTAKE PROTEIN TRKA"/>
    <property type="match status" value="1"/>
</dbReference>
<evidence type="ECO:0000313" key="10">
    <source>
        <dbReference type="Proteomes" id="UP001214757"/>
    </source>
</evidence>
<dbReference type="InterPro" id="IPR003148">
    <property type="entry name" value="RCK_N"/>
</dbReference>
<dbReference type="Proteomes" id="UP001214757">
    <property type="component" value="Unassembled WGS sequence"/>
</dbReference>
<evidence type="ECO:0000313" key="9">
    <source>
        <dbReference type="EMBL" id="MDC9623528.1"/>
    </source>
</evidence>
<gene>
    <name evidence="9" type="primary">trkA</name>
    <name evidence="9" type="ORF">PSI22_18265</name>
</gene>
<evidence type="ECO:0000256" key="4">
    <source>
        <dbReference type="ARBA" id="ARBA00022958"/>
    </source>
</evidence>
<dbReference type="InterPro" id="IPR006037">
    <property type="entry name" value="RCK_C"/>
</dbReference>
<dbReference type="InterPro" id="IPR036721">
    <property type="entry name" value="RCK_C_sf"/>
</dbReference>
<evidence type="ECO:0000256" key="5">
    <source>
        <dbReference type="ARBA" id="ARBA00023027"/>
    </source>
</evidence>
<dbReference type="PROSITE" id="PS51202">
    <property type="entry name" value="RCK_C"/>
    <property type="match status" value="2"/>
</dbReference>
<proteinExistence type="predicted"/>
<dbReference type="PANTHER" id="PTHR43833">
    <property type="entry name" value="POTASSIUM CHANNEL PROTEIN 2-RELATED-RELATED"/>
    <property type="match status" value="1"/>
</dbReference>
<dbReference type="SUPFAM" id="SSF116726">
    <property type="entry name" value="TrkA C-terminal domain-like"/>
    <property type="match status" value="2"/>
</dbReference>
<evidence type="ECO:0000259" key="7">
    <source>
        <dbReference type="PROSITE" id="PS51201"/>
    </source>
</evidence>
<organism evidence="9 10">
    <name type="scientific">Xenorhabdus aichiensis</name>
    <dbReference type="NCBI Taxonomy" id="3025874"/>
    <lineage>
        <taxon>Bacteria</taxon>
        <taxon>Pseudomonadati</taxon>
        <taxon>Pseudomonadota</taxon>
        <taxon>Gammaproteobacteria</taxon>
        <taxon>Enterobacterales</taxon>
        <taxon>Morganellaceae</taxon>
        <taxon>Xenorhabdus</taxon>
    </lineage>
</organism>
<sequence>MKIIILGAGQVGGTLAENLVDENNDITVVDTDTDRLRQLQDKFDLRVVNGHGSHPRVLREAGAEDADMLVAVTNSDETNMIACQIAYSLFNTPNKVARIRSSEYIHESEKLFQPDDIPIDYLISPEQLVIDYIYKLIQYPGALQVVNFAEGRVSIVAVKAYYGGSLVGNALSSLREHMPHIDSKVAAIFRQDRPIRPQGSTIIEAGDEVFFVAASQHIRAVMSELQRLEKPYKRLMIVGGGNVGAGLALRLEKDYSVKLIEHNQKRATELAELLHDTIVFYGDASDQELLSEEHIEQVDVFIALTNDDEANIMSAMLAKRMGAKKAMVLIQRSAYVDLVQGGVIDIAISPQQATISALLGHVRKADIVSVSSLRRGVAEAIEAIAHGDEHTSKVVGRKIGDIRLPPGTTIGAIVRGEEVIIANDYSIIQQGDHVIMFITDKKFVPEVEKLFQPSPFFL</sequence>
<evidence type="ECO:0000256" key="1">
    <source>
        <dbReference type="ARBA" id="ARBA00017378"/>
    </source>
</evidence>
<dbReference type="Pfam" id="PF02254">
    <property type="entry name" value="TrkA_N"/>
    <property type="match status" value="2"/>
</dbReference>
<evidence type="ECO:0000256" key="6">
    <source>
        <dbReference type="ARBA" id="ARBA00023065"/>
    </source>
</evidence>
<feature type="domain" description="RCK N-terminal" evidence="7">
    <location>
        <begin position="232"/>
        <end position="348"/>
    </location>
</feature>
<dbReference type="Gene3D" id="3.30.70.1450">
    <property type="entry name" value="Regulator of K+ conductance, C-terminal domain"/>
    <property type="match status" value="2"/>
</dbReference>
<keyword evidence="5" id="KW-0520">NAD</keyword>
<evidence type="ECO:0000256" key="2">
    <source>
        <dbReference type="ARBA" id="ARBA00022448"/>
    </source>
</evidence>